<dbReference type="Proteomes" id="UP000198953">
    <property type="component" value="Unassembled WGS sequence"/>
</dbReference>
<evidence type="ECO:0000313" key="3">
    <source>
        <dbReference type="Proteomes" id="UP000198953"/>
    </source>
</evidence>
<dbReference type="RefSeq" id="WP_143078635.1">
    <property type="nucleotide sequence ID" value="NZ_FOBF01000005.1"/>
</dbReference>
<evidence type="ECO:0000313" key="2">
    <source>
        <dbReference type="EMBL" id="SEL47565.1"/>
    </source>
</evidence>
<name>A0A1H7QIY7_9ACTN</name>
<dbReference type="SUPFAM" id="SSF69304">
    <property type="entry name" value="Tricorn protease N-terminal domain"/>
    <property type="match status" value="1"/>
</dbReference>
<sequence>MTKDLEDDLHRVIMRGAEGAPQAPAGFPAQIVGRSRRRRRRSHAVAAALAVVMVAGGVGWAVRGQGDNGPAVLDSVATPSVSAATTPAPASRPVDQVWPQAVWKIPAKLPGVKKYQPRVFIDDHTVLLETWESFEKADAIYAYDLTIGGHRKIADIRTPKGVYASNYAAAQDRIVWQTIDDMRTTFWSVPIAGGKPEPIPTDAPVEGRADTVVVVGDRLAFSVMEGGVFTLPLTGGAVTPVADAERHHILRWPWVGTPGQYTPNNEPSFEEIRNVETGETSKALVRPGDQNVRCGVTTCVGVAADDKPFHRLRDGSNERQIQQPALTGVAYDRFMTVWTGDQRVRRQLLLDLATGKSGDLGLRLTPSGKGSRSVEPGISANNLVAYPLGDDYVIIDLARIA</sequence>
<reference evidence="2 3" key="1">
    <citation type="submission" date="2016-10" db="EMBL/GenBank/DDBJ databases">
        <authorList>
            <person name="de Groot N.N."/>
        </authorList>
    </citation>
    <scope>NUCLEOTIDE SEQUENCE [LARGE SCALE GENOMIC DNA]</scope>
    <source>
        <strain evidence="2 3">DSM 43357</strain>
    </source>
</reference>
<dbReference type="EMBL" id="FOBF01000005">
    <property type="protein sequence ID" value="SEL47565.1"/>
    <property type="molecule type" value="Genomic_DNA"/>
</dbReference>
<feature type="transmembrane region" description="Helical" evidence="1">
    <location>
        <begin position="44"/>
        <end position="62"/>
    </location>
</feature>
<dbReference type="OrthoDB" id="5189326at2"/>
<organism evidence="2 3">
    <name type="scientific">Nonomuraea pusilla</name>
    <dbReference type="NCBI Taxonomy" id="46177"/>
    <lineage>
        <taxon>Bacteria</taxon>
        <taxon>Bacillati</taxon>
        <taxon>Actinomycetota</taxon>
        <taxon>Actinomycetes</taxon>
        <taxon>Streptosporangiales</taxon>
        <taxon>Streptosporangiaceae</taxon>
        <taxon>Nonomuraea</taxon>
    </lineage>
</organism>
<proteinExistence type="predicted"/>
<keyword evidence="1" id="KW-0472">Membrane</keyword>
<evidence type="ECO:0000256" key="1">
    <source>
        <dbReference type="SAM" id="Phobius"/>
    </source>
</evidence>
<evidence type="ECO:0008006" key="4">
    <source>
        <dbReference type="Google" id="ProtNLM"/>
    </source>
</evidence>
<gene>
    <name evidence="2" type="ORF">SAMN05660976_02557</name>
</gene>
<keyword evidence="3" id="KW-1185">Reference proteome</keyword>
<keyword evidence="1" id="KW-0812">Transmembrane</keyword>
<dbReference type="AlphaFoldDB" id="A0A1H7QIY7"/>
<protein>
    <recommendedName>
        <fullName evidence="4">WD40-like Beta Propeller Repeat</fullName>
    </recommendedName>
</protein>
<keyword evidence="1" id="KW-1133">Transmembrane helix</keyword>
<accession>A0A1H7QIY7</accession>